<evidence type="ECO:0000313" key="2">
    <source>
        <dbReference type="Proteomes" id="UP000322234"/>
    </source>
</evidence>
<organism evidence="1 2">
    <name type="scientific">Bos mutus</name>
    <name type="common">wild yak</name>
    <dbReference type="NCBI Taxonomy" id="72004"/>
    <lineage>
        <taxon>Eukaryota</taxon>
        <taxon>Metazoa</taxon>
        <taxon>Chordata</taxon>
        <taxon>Craniata</taxon>
        <taxon>Vertebrata</taxon>
        <taxon>Euteleostomi</taxon>
        <taxon>Mammalia</taxon>
        <taxon>Eutheria</taxon>
        <taxon>Laurasiatheria</taxon>
        <taxon>Artiodactyla</taxon>
        <taxon>Ruminantia</taxon>
        <taxon>Pecora</taxon>
        <taxon>Bovidae</taxon>
        <taxon>Bovinae</taxon>
        <taxon>Bos</taxon>
    </lineage>
</organism>
<reference evidence="1" key="1">
    <citation type="submission" date="2019-10" db="EMBL/GenBank/DDBJ databases">
        <title>The sequence and de novo assembly of the wild yak genome.</title>
        <authorList>
            <person name="Liu Y."/>
        </authorList>
    </citation>
    <scope>NUCLEOTIDE SEQUENCE [LARGE SCALE GENOMIC DNA]</scope>
    <source>
        <strain evidence="1">WY2019</strain>
    </source>
</reference>
<dbReference type="AlphaFoldDB" id="A0A6B0RBT3"/>
<sequence>MPFSTEFLYPCDNGVMKTEAKGFFQTQVSLDMLTMEESYSFPATELLAVGSLIHQEMQEGEENRTQHSPARAASASQVGVMNDAQGKQFSSAHCLEQEMNQYTTQDTYPQGAEGDLKCINSCKQLNHVPPHLVIYESTEQTDKKKYRNFSNHMWKENIRIPKCQKLTATADSKRPGQAPGASSNGRCIQGVSSLGTPENPLNCHMSKPFTRDRGWEMGFSSCTCRCRDVRIQDIWMTSSSKYPYSALQFLSLSQPLEAAHLETAHQSTSRLTRMTSSFLQIPPTAFIGLLLFLLLEGAEEFWLLTTGPYLPINYSSIMLHS</sequence>
<protein>
    <submittedName>
        <fullName evidence="1">Uncharacterized protein</fullName>
    </submittedName>
</protein>
<proteinExistence type="predicted"/>
<dbReference type="Proteomes" id="UP000322234">
    <property type="component" value="Unassembled WGS sequence"/>
</dbReference>
<comment type="caution">
    <text evidence="1">The sequence shown here is derived from an EMBL/GenBank/DDBJ whole genome shotgun (WGS) entry which is preliminary data.</text>
</comment>
<name>A0A6B0RBT3_9CETA</name>
<gene>
    <name evidence="1" type="ORF">E5288_WYG001315</name>
</gene>
<accession>A0A6B0RBT3</accession>
<evidence type="ECO:0000313" key="1">
    <source>
        <dbReference type="EMBL" id="MXQ85606.1"/>
    </source>
</evidence>
<keyword evidence="2" id="KW-1185">Reference proteome</keyword>
<dbReference type="EMBL" id="VBQZ03000027">
    <property type="protein sequence ID" value="MXQ85606.1"/>
    <property type="molecule type" value="Genomic_DNA"/>
</dbReference>